<evidence type="ECO:0000313" key="3">
    <source>
        <dbReference type="EMBL" id="MBF9067762.1"/>
    </source>
</evidence>
<keyword evidence="1" id="KW-1133">Transmembrane helix</keyword>
<organism evidence="3 4">
    <name type="scientific">Streptacidiphilus fuscans</name>
    <dbReference type="NCBI Taxonomy" id="2789292"/>
    <lineage>
        <taxon>Bacteria</taxon>
        <taxon>Bacillati</taxon>
        <taxon>Actinomycetota</taxon>
        <taxon>Actinomycetes</taxon>
        <taxon>Kitasatosporales</taxon>
        <taxon>Streptomycetaceae</taxon>
        <taxon>Streptacidiphilus</taxon>
    </lineage>
</organism>
<comment type="caution">
    <text evidence="3">The sequence shown here is derived from an EMBL/GenBank/DDBJ whole genome shotgun (WGS) entry which is preliminary data.</text>
</comment>
<evidence type="ECO:0000256" key="1">
    <source>
        <dbReference type="SAM" id="Phobius"/>
    </source>
</evidence>
<dbReference type="AlphaFoldDB" id="A0A931B204"/>
<dbReference type="Pfam" id="PF13845">
    <property type="entry name" value="Septum_form"/>
    <property type="match status" value="1"/>
</dbReference>
<gene>
    <name evidence="3" type="ORF">I2501_06875</name>
</gene>
<reference evidence="3" key="1">
    <citation type="submission" date="2020-11" db="EMBL/GenBank/DDBJ databases">
        <title>Isolation and identification of active actinomycetes.</title>
        <authorList>
            <person name="Yu B."/>
        </authorList>
    </citation>
    <scope>NUCLEOTIDE SEQUENCE</scope>
    <source>
        <strain evidence="3">NEAU-YB345</strain>
    </source>
</reference>
<keyword evidence="4" id="KW-1185">Reference proteome</keyword>
<proteinExistence type="predicted"/>
<dbReference type="InterPro" id="IPR026004">
    <property type="entry name" value="Septum_form"/>
</dbReference>
<evidence type="ECO:0000313" key="4">
    <source>
        <dbReference type="Proteomes" id="UP000657385"/>
    </source>
</evidence>
<feature type="transmembrane region" description="Helical" evidence="1">
    <location>
        <begin position="24"/>
        <end position="50"/>
    </location>
</feature>
<protein>
    <submittedName>
        <fullName evidence="3">Septum formation family protein</fullName>
    </submittedName>
</protein>
<keyword evidence="1" id="KW-0812">Transmembrane</keyword>
<sequence>MTLTPAPPAAGQPTLPVARPRTSAAAVIALIAGVLALVPVAVVLGIVALFRTQRRGLRGKRLAVVALSFSAAWTALAMIGIIASAAYVGSQSGPIETFATGTCFTYTDSVDANSGIDVIGCDARHDGEIVGVYGLGGSFPGTSASEVQSVLGCVRTAAQEIADPGGFGTAARLNVYFPPSQSAWDSGFRSATCVLTNADGSQFSGDARDGSRLTAQQKQVLALTAESVLLRMKLDYLPGAHWQIAAPLESRLAAVDRSEASALRGLAAQAPGGAGSDGLPSLLTALADTESAEAGHASVNATVATNASAWQQISDARNATDQTAENAYADLRTGLGLSNPD</sequence>
<accession>A0A931B204</accession>
<feature type="transmembrane region" description="Helical" evidence="1">
    <location>
        <begin position="62"/>
        <end position="88"/>
    </location>
</feature>
<keyword evidence="1" id="KW-0472">Membrane</keyword>
<feature type="domain" description="Septum formation-related" evidence="2">
    <location>
        <begin position="97"/>
        <end position="193"/>
    </location>
</feature>
<name>A0A931B204_9ACTN</name>
<dbReference type="EMBL" id="JADPRT010000002">
    <property type="protein sequence ID" value="MBF9067762.1"/>
    <property type="molecule type" value="Genomic_DNA"/>
</dbReference>
<evidence type="ECO:0000259" key="2">
    <source>
        <dbReference type="Pfam" id="PF13845"/>
    </source>
</evidence>
<dbReference type="RefSeq" id="WP_196192903.1">
    <property type="nucleotide sequence ID" value="NZ_JADPRT010000002.1"/>
</dbReference>
<dbReference type="Proteomes" id="UP000657385">
    <property type="component" value="Unassembled WGS sequence"/>
</dbReference>